<sequence length="303" mass="34163">MVGKGRRKIEMKLIESKAARTVCLSKRRTGLFKKAKELSILCGAKVGVVAFSLSGKPKVFNAPFLDSFLDPQNQVCSDLPPLQEVADDWESAFCKAMAGKATPCWWKNVDLQSMGMEELLRFENALAAYREKRMKEEMMGFDASQAEQMVCGEELEEEMMGFDASQAEQMACGEELEEEMMGFDASQAEQMPCGEELEEEMMGFDASQAEQMACGEEREEEMMDFCGLQMMQQSPIGIEEEMLNFYGLQMMQQSPTGIEEEMMNFYGLQMMQQSPIGIDLPSLPPIETDLDPSLLEQLLLQYT</sequence>
<evidence type="ECO:0000256" key="1">
    <source>
        <dbReference type="ARBA" id="ARBA00004123"/>
    </source>
</evidence>
<dbReference type="GO" id="GO:0046983">
    <property type="term" value="F:protein dimerization activity"/>
    <property type="evidence" value="ECO:0007669"/>
    <property type="project" value="InterPro"/>
</dbReference>
<protein>
    <recommendedName>
        <fullName evidence="6">MADS-box domain-containing protein</fullName>
    </recommendedName>
</protein>
<evidence type="ECO:0000256" key="3">
    <source>
        <dbReference type="ARBA" id="ARBA00023125"/>
    </source>
</evidence>
<feature type="domain" description="MADS-box" evidence="6">
    <location>
        <begin position="4"/>
        <end position="64"/>
    </location>
</feature>
<reference evidence="7 8" key="1">
    <citation type="journal article" date="2020" name="Nat. Food">
        <title>A phased Vanilla planifolia genome enables genetic improvement of flavour and production.</title>
        <authorList>
            <person name="Hasing T."/>
            <person name="Tang H."/>
            <person name="Brym M."/>
            <person name="Khazi F."/>
            <person name="Huang T."/>
            <person name="Chambers A.H."/>
        </authorList>
    </citation>
    <scope>NUCLEOTIDE SEQUENCE [LARGE SCALE GENOMIC DNA]</scope>
    <source>
        <tissue evidence="7">Leaf</tissue>
    </source>
</reference>
<accession>A0A835QER8</accession>
<proteinExistence type="predicted"/>
<comment type="subcellular location">
    <subcellularLocation>
        <location evidence="1">Nucleus</location>
    </subcellularLocation>
</comment>
<dbReference type="InterPro" id="IPR002100">
    <property type="entry name" value="TF_MADSbox"/>
</dbReference>
<dbReference type="GO" id="GO:0005634">
    <property type="term" value="C:nucleus"/>
    <property type="evidence" value="ECO:0007669"/>
    <property type="project" value="UniProtKB-SubCell"/>
</dbReference>
<dbReference type="SUPFAM" id="SSF55455">
    <property type="entry name" value="SRF-like"/>
    <property type="match status" value="1"/>
</dbReference>
<dbReference type="SMART" id="SM00432">
    <property type="entry name" value="MADS"/>
    <property type="match status" value="1"/>
</dbReference>
<dbReference type="Gene3D" id="3.40.1810.10">
    <property type="entry name" value="Transcription factor, MADS-box"/>
    <property type="match status" value="1"/>
</dbReference>
<evidence type="ECO:0000256" key="2">
    <source>
        <dbReference type="ARBA" id="ARBA00023015"/>
    </source>
</evidence>
<dbReference type="AlphaFoldDB" id="A0A835QER8"/>
<dbReference type="Pfam" id="PF00319">
    <property type="entry name" value="SRF-TF"/>
    <property type="match status" value="1"/>
</dbReference>
<organism evidence="7 8">
    <name type="scientific">Vanilla planifolia</name>
    <name type="common">Vanilla</name>
    <dbReference type="NCBI Taxonomy" id="51239"/>
    <lineage>
        <taxon>Eukaryota</taxon>
        <taxon>Viridiplantae</taxon>
        <taxon>Streptophyta</taxon>
        <taxon>Embryophyta</taxon>
        <taxon>Tracheophyta</taxon>
        <taxon>Spermatophyta</taxon>
        <taxon>Magnoliopsida</taxon>
        <taxon>Liliopsida</taxon>
        <taxon>Asparagales</taxon>
        <taxon>Orchidaceae</taxon>
        <taxon>Vanilloideae</taxon>
        <taxon>Vanilleae</taxon>
        <taxon>Vanilla</taxon>
    </lineage>
</organism>
<dbReference type="InterPro" id="IPR036879">
    <property type="entry name" value="TF_MADSbox_sf"/>
</dbReference>
<name>A0A835QER8_VANPL</name>
<keyword evidence="5" id="KW-0539">Nucleus</keyword>
<dbReference type="EMBL" id="JADCNM010000009">
    <property type="protein sequence ID" value="KAG0468269.1"/>
    <property type="molecule type" value="Genomic_DNA"/>
</dbReference>
<evidence type="ECO:0000313" key="8">
    <source>
        <dbReference type="Proteomes" id="UP000639772"/>
    </source>
</evidence>
<evidence type="ECO:0000256" key="4">
    <source>
        <dbReference type="ARBA" id="ARBA00023163"/>
    </source>
</evidence>
<evidence type="ECO:0000259" key="6">
    <source>
        <dbReference type="PROSITE" id="PS50066"/>
    </source>
</evidence>
<keyword evidence="2" id="KW-0805">Transcription regulation</keyword>
<keyword evidence="3" id="KW-0238">DNA-binding</keyword>
<gene>
    <name evidence="7" type="ORF">HPP92_017597</name>
</gene>
<dbReference type="PANTHER" id="PTHR48019">
    <property type="entry name" value="SERUM RESPONSE FACTOR HOMOLOG"/>
    <property type="match status" value="1"/>
</dbReference>
<comment type="caution">
    <text evidence="7">The sequence shown here is derived from an EMBL/GenBank/DDBJ whole genome shotgun (WGS) entry which is preliminary data.</text>
</comment>
<dbReference type="Proteomes" id="UP000639772">
    <property type="component" value="Chromosome 9"/>
</dbReference>
<dbReference type="InterPro" id="IPR050142">
    <property type="entry name" value="MADS-box/MEF2_TF"/>
</dbReference>
<evidence type="ECO:0000313" key="7">
    <source>
        <dbReference type="EMBL" id="KAG0468269.1"/>
    </source>
</evidence>
<dbReference type="GO" id="GO:0003677">
    <property type="term" value="F:DNA binding"/>
    <property type="evidence" value="ECO:0007669"/>
    <property type="project" value="UniProtKB-KW"/>
</dbReference>
<keyword evidence="4" id="KW-0804">Transcription</keyword>
<evidence type="ECO:0000256" key="5">
    <source>
        <dbReference type="ARBA" id="ARBA00023242"/>
    </source>
</evidence>
<dbReference type="CDD" id="cd00120">
    <property type="entry name" value="MADS"/>
    <property type="match status" value="1"/>
</dbReference>
<dbReference type="PROSITE" id="PS50066">
    <property type="entry name" value="MADS_BOX_2"/>
    <property type="match status" value="1"/>
</dbReference>
<dbReference type="PRINTS" id="PR00404">
    <property type="entry name" value="MADSDOMAIN"/>
</dbReference>
<dbReference type="OrthoDB" id="1896642at2759"/>